<reference evidence="2" key="1">
    <citation type="submission" date="2025-08" db="UniProtKB">
        <authorList>
            <consortium name="RefSeq"/>
        </authorList>
    </citation>
    <scope>IDENTIFICATION</scope>
    <source>
        <strain evidence="2">USDA-PBARC FA_bdor</strain>
        <tissue evidence="2">Whole organism</tissue>
    </source>
</reference>
<name>A0A9R1U9R4_9HYME</name>
<evidence type="ECO:0000313" key="2">
    <source>
        <dbReference type="RefSeq" id="XP_011312331.1"/>
    </source>
</evidence>
<gene>
    <name evidence="2" type="primary">LOC105272115</name>
</gene>
<evidence type="ECO:0000313" key="1">
    <source>
        <dbReference type="Proteomes" id="UP000694866"/>
    </source>
</evidence>
<dbReference type="GO" id="GO:0005829">
    <property type="term" value="C:cytosol"/>
    <property type="evidence" value="ECO:0007669"/>
    <property type="project" value="TreeGrafter"/>
</dbReference>
<dbReference type="GeneID" id="105272115"/>
<dbReference type="GO" id="GO:0004748">
    <property type="term" value="F:ribonucleoside-diphosphate reductase activity, thioredoxin disulfide as acceptor"/>
    <property type="evidence" value="ECO:0007669"/>
    <property type="project" value="TreeGrafter"/>
</dbReference>
<dbReference type="KEGG" id="fas:105272115"/>
<sequence>MSFLHSHSSECVKSELDLFTIPPTPTSIENSQFLYYNPVSTLSDDTPIEVIVPGHGEEYIDLAHTMIKIRAKILRPDGTAASADSVGPVNNFLHSMFNQVDVYFNQKVVTPPNNLYAYRAYIETLLNYGQDAKASHLGMALWATDTYSAMDTPVIVSDDVRKNIGLTARNVFTRGGRTSDMLGHLHCDVFNQDKFLMDGVELRVRLIRAKDEYCLMDDTPHNYKVKIEEAALIIRRVRLSPGILIAHAKTLAQTTAKYPLTRVEVKSFVMHSGILGETIDNAILGQLPKRIILGFVENTSFNGMRKKNLFNFQNFGINFLCMNVDGRQIPTKPLQPCYTSDACLDVEAFNTLFAGTGTHFSDHGNGIGRRAYSEGFCLFAFDLTPDLSASSAGHWNLVRSGSVRIEVRFDKASESNVNCLLYAEYDNLLEIDSTRQVIVDYSG</sequence>
<keyword evidence="1" id="KW-1185">Reference proteome</keyword>
<dbReference type="RefSeq" id="XP_011312331.1">
    <property type="nucleotide sequence ID" value="XM_011314029.1"/>
</dbReference>
<dbReference type="PANTHER" id="PTHR23409:SF21">
    <property type="entry name" value="CAPSID PROTEIN"/>
    <property type="match status" value="1"/>
</dbReference>
<accession>A0A9R1U9R4</accession>
<dbReference type="InterPro" id="IPR000358">
    <property type="entry name" value="RNR_small_fam"/>
</dbReference>
<dbReference type="PANTHER" id="PTHR23409">
    <property type="entry name" value="RIBONUCLEOSIDE-DIPHOSPHATE REDUCTASE SMALL CHAIN"/>
    <property type="match status" value="1"/>
</dbReference>
<dbReference type="OrthoDB" id="8188373at2759"/>
<proteinExistence type="predicted"/>
<dbReference type="GO" id="GO:0009263">
    <property type="term" value="P:deoxyribonucleotide biosynthetic process"/>
    <property type="evidence" value="ECO:0007669"/>
    <property type="project" value="InterPro"/>
</dbReference>
<organism evidence="1 2">
    <name type="scientific">Fopius arisanus</name>
    <dbReference type="NCBI Taxonomy" id="64838"/>
    <lineage>
        <taxon>Eukaryota</taxon>
        <taxon>Metazoa</taxon>
        <taxon>Ecdysozoa</taxon>
        <taxon>Arthropoda</taxon>
        <taxon>Hexapoda</taxon>
        <taxon>Insecta</taxon>
        <taxon>Pterygota</taxon>
        <taxon>Neoptera</taxon>
        <taxon>Endopterygota</taxon>
        <taxon>Hymenoptera</taxon>
        <taxon>Apocrita</taxon>
        <taxon>Ichneumonoidea</taxon>
        <taxon>Braconidae</taxon>
        <taxon>Opiinae</taxon>
        <taxon>Fopius</taxon>
    </lineage>
</organism>
<dbReference type="Proteomes" id="UP000694866">
    <property type="component" value="Unplaced"/>
</dbReference>
<protein>
    <submittedName>
        <fullName evidence="2">Uncharacterized protein F54H12.2-like</fullName>
    </submittedName>
</protein>
<dbReference type="AlphaFoldDB" id="A0A9R1U9R4"/>